<accession>A0A269TJD0</accession>
<sequence length="335" mass="38814">MSHLPTLKFKKIFTSLGASAISLVAFSVVACSMNQTAEDIRLSKTGKGTDISEKLLENKKTIVQLKTVGYEQFTFSDYWWSLQDNLSVKYHSEHYGIDIERKQDVKSGNSSQNDSADIFFKTDNVENLKKNISESLVLDTSIRMDNQKDTDKIFKSISLVTDEETLKAQLRITDKQKEEFAAFARTKIDANLKDEDIENLKPWNSHFSYESIKSKLDLKKNNYLFVKDFTNFIVKGENVNWEKELVYNKVDKGIHVSDYRIDKNKKEFYLFLKYSNPPTKERDKYASKPTVVLNSVFIGPKGLTSFLLPVDKDEISDFDLNEWKVFVYGYRFHIL</sequence>
<comment type="caution">
    <text evidence="2">The sequence shown here is derived from an EMBL/GenBank/DDBJ whole genome shotgun (WGS) entry which is preliminary data.</text>
</comment>
<dbReference type="OrthoDB" id="2832951at2"/>
<dbReference type="AlphaFoldDB" id="A0A269TJD0"/>
<dbReference type="Proteomes" id="UP000216943">
    <property type="component" value="Unassembled WGS sequence"/>
</dbReference>
<evidence type="ECO:0000256" key="1">
    <source>
        <dbReference type="SAM" id="SignalP"/>
    </source>
</evidence>
<evidence type="ECO:0000313" key="2">
    <source>
        <dbReference type="EMBL" id="PAK21593.1"/>
    </source>
</evidence>
<name>A0A269TJD0_9BACT</name>
<dbReference type="RefSeq" id="WP_095334605.1">
    <property type="nucleotide sequence ID" value="NZ_NQNY01000003.1"/>
</dbReference>
<dbReference type="EMBL" id="NQNY01000003">
    <property type="protein sequence ID" value="PAK21593.1"/>
    <property type="molecule type" value="Genomic_DNA"/>
</dbReference>
<organism evidence="2 3">
    <name type="scientific">Mycoplasmopsis agassizii</name>
    <dbReference type="NCBI Taxonomy" id="33922"/>
    <lineage>
        <taxon>Bacteria</taxon>
        <taxon>Bacillati</taxon>
        <taxon>Mycoplasmatota</taxon>
        <taxon>Mycoplasmoidales</taxon>
        <taxon>Metamycoplasmataceae</taxon>
        <taxon>Mycoplasmopsis</taxon>
    </lineage>
</organism>
<evidence type="ECO:0000313" key="3">
    <source>
        <dbReference type="Proteomes" id="UP000216943"/>
    </source>
</evidence>
<feature type="signal peptide" evidence="1">
    <location>
        <begin position="1"/>
        <end position="30"/>
    </location>
</feature>
<proteinExistence type="predicted"/>
<feature type="chain" id="PRO_5012605541" description="Lipoprotein" evidence="1">
    <location>
        <begin position="31"/>
        <end position="335"/>
    </location>
</feature>
<protein>
    <recommendedName>
        <fullName evidence="4">Lipoprotein</fullName>
    </recommendedName>
</protein>
<evidence type="ECO:0008006" key="4">
    <source>
        <dbReference type="Google" id="ProtNLM"/>
    </source>
</evidence>
<reference evidence="3" key="1">
    <citation type="submission" date="2017-08" db="EMBL/GenBank/DDBJ databases">
        <authorList>
            <person name="Alvarez-Ponce D."/>
            <person name="Weitzman C.L."/>
            <person name="Tillett R.L."/>
            <person name="Sandmeier F.C."/>
            <person name="Tracy C.R."/>
        </authorList>
    </citation>
    <scope>NUCLEOTIDE SEQUENCE [LARGE SCALE GENOMIC DNA]</scope>
    <source>
        <strain evidence="3">723</strain>
    </source>
</reference>
<keyword evidence="1" id="KW-0732">Signal</keyword>
<gene>
    <name evidence="2" type="ORF">CJJ23_01430</name>
</gene>